<name>A0A4Y9JQ35_9PAST</name>
<evidence type="ECO:0000313" key="1">
    <source>
        <dbReference type="EMBL" id="TFV07821.1"/>
    </source>
</evidence>
<dbReference type="OrthoDB" id="5686040at2"/>
<proteinExistence type="predicted"/>
<protein>
    <submittedName>
        <fullName evidence="1">Uncharacterized protein</fullName>
    </submittedName>
</protein>
<reference evidence="1 2" key="1">
    <citation type="submission" date="2019-03" db="EMBL/GenBank/DDBJ databases">
        <title>Diversity of the mouse oral microbiome.</title>
        <authorList>
            <person name="Joseph S."/>
            <person name="Aduse-Opoku J."/>
            <person name="Curtis M."/>
            <person name="Wade W."/>
            <person name="Hashim A."/>
        </authorList>
    </citation>
    <scope>NUCLEOTIDE SEQUENCE [LARGE SCALE GENOMIC DNA]</scope>
    <source>
        <strain evidence="1 2">WT12</strain>
    </source>
</reference>
<dbReference type="EMBL" id="SPPA01000036">
    <property type="protein sequence ID" value="TFV07821.1"/>
    <property type="molecule type" value="Genomic_DNA"/>
</dbReference>
<accession>A0A4Y9JQ35</accession>
<sequence>MSLKSKFSTFTAAYKSALKNNSNDEWSEAGKGITAKDTFSTIGKGLAFISIATTKSYLSLHNASASDRYEEDEYNNDDGYRMGHSGYGYYSGDIKIHD</sequence>
<dbReference type="Proteomes" id="UP000297396">
    <property type="component" value="Unassembled WGS sequence"/>
</dbReference>
<organism evidence="1 2">
    <name type="scientific">Muribacter muris</name>
    <dbReference type="NCBI Taxonomy" id="67855"/>
    <lineage>
        <taxon>Bacteria</taxon>
        <taxon>Pseudomonadati</taxon>
        <taxon>Pseudomonadota</taxon>
        <taxon>Gammaproteobacteria</taxon>
        <taxon>Pasteurellales</taxon>
        <taxon>Pasteurellaceae</taxon>
        <taxon>Muribacter</taxon>
    </lineage>
</organism>
<dbReference type="RefSeq" id="WP_135058614.1">
    <property type="nucleotide sequence ID" value="NZ_JADGLC010000036.1"/>
</dbReference>
<dbReference type="AlphaFoldDB" id="A0A4Y9JQ35"/>
<gene>
    <name evidence="1" type="ORF">E4T80_11830</name>
</gene>
<comment type="caution">
    <text evidence="1">The sequence shown here is derived from an EMBL/GenBank/DDBJ whole genome shotgun (WGS) entry which is preliminary data.</text>
</comment>
<evidence type="ECO:0000313" key="2">
    <source>
        <dbReference type="Proteomes" id="UP000297396"/>
    </source>
</evidence>